<evidence type="ECO:0000313" key="3">
    <source>
        <dbReference type="Proteomes" id="UP001652660"/>
    </source>
</evidence>
<feature type="domain" description="Tf2-1-like SH3-like" evidence="2">
    <location>
        <begin position="184"/>
        <end position="248"/>
    </location>
</feature>
<accession>A0ABM4VUL0</accession>
<dbReference type="Gene3D" id="1.10.340.70">
    <property type="match status" value="1"/>
</dbReference>
<evidence type="ECO:0000259" key="2">
    <source>
        <dbReference type="Pfam" id="PF24626"/>
    </source>
</evidence>
<protein>
    <submittedName>
        <fullName evidence="4">Uncharacterized protein</fullName>
    </submittedName>
</protein>
<dbReference type="Pfam" id="PF24626">
    <property type="entry name" value="SH3_Tf2-1"/>
    <property type="match status" value="1"/>
</dbReference>
<dbReference type="GeneID" id="140015208"/>
<dbReference type="InterPro" id="IPR056924">
    <property type="entry name" value="SH3_Tf2-1"/>
</dbReference>
<dbReference type="Pfam" id="PF17921">
    <property type="entry name" value="Integrase_H2C2"/>
    <property type="match status" value="1"/>
</dbReference>
<keyword evidence="3" id="KW-1185">Reference proteome</keyword>
<gene>
    <name evidence="4" type="primary">LOC140015208</name>
</gene>
<evidence type="ECO:0000313" key="4">
    <source>
        <dbReference type="RefSeq" id="XP_071923220.1"/>
    </source>
</evidence>
<reference evidence="4" key="1">
    <citation type="submission" date="2025-08" db="UniProtKB">
        <authorList>
            <consortium name="RefSeq"/>
        </authorList>
    </citation>
    <scope>IDENTIFICATION</scope>
    <source>
        <tissue evidence="4">Leaves</tissue>
    </source>
</reference>
<dbReference type="InterPro" id="IPR041588">
    <property type="entry name" value="Integrase_H2C2"/>
</dbReference>
<organism evidence="3 4">
    <name type="scientific">Coffea arabica</name>
    <name type="common">Arabian coffee</name>
    <dbReference type="NCBI Taxonomy" id="13443"/>
    <lineage>
        <taxon>Eukaryota</taxon>
        <taxon>Viridiplantae</taxon>
        <taxon>Streptophyta</taxon>
        <taxon>Embryophyta</taxon>
        <taxon>Tracheophyta</taxon>
        <taxon>Spermatophyta</taxon>
        <taxon>Magnoliopsida</taxon>
        <taxon>eudicotyledons</taxon>
        <taxon>Gunneridae</taxon>
        <taxon>Pentapetalae</taxon>
        <taxon>asterids</taxon>
        <taxon>lamiids</taxon>
        <taxon>Gentianales</taxon>
        <taxon>Rubiaceae</taxon>
        <taxon>Ixoroideae</taxon>
        <taxon>Gardenieae complex</taxon>
        <taxon>Bertiereae - Coffeeae clade</taxon>
        <taxon>Coffeeae</taxon>
        <taxon>Coffea</taxon>
    </lineage>
</organism>
<dbReference type="Proteomes" id="UP001652660">
    <property type="component" value="Chromosome 10e"/>
</dbReference>
<name>A0ABM4VUL0_COFAR</name>
<dbReference type="PANTHER" id="PTHR46148:SF57">
    <property type="entry name" value="OS12G0499874 PROTEIN"/>
    <property type="match status" value="1"/>
</dbReference>
<evidence type="ECO:0000259" key="1">
    <source>
        <dbReference type="Pfam" id="PF17921"/>
    </source>
</evidence>
<dbReference type="RefSeq" id="XP_071923220.1">
    <property type="nucleotide sequence ID" value="XM_072067119.1"/>
</dbReference>
<dbReference type="PANTHER" id="PTHR46148">
    <property type="entry name" value="CHROMO DOMAIN-CONTAINING PROTEIN"/>
    <property type="match status" value="1"/>
</dbReference>
<proteinExistence type="predicted"/>
<feature type="domain" description="Integrase zinc-binding" evidence="1">
    <location>
        <begin position="39"/>
        <end position="93"/>
    </location>
</feature>
<sequence length="273" mass="32281">MVQKWVEEVQKGKISDFNVSSEDILKFRDLIVVPQDEVIKRDILEKAHRSKYTVHPESSNMYQDLRRLYWWDKMKKEIAQFVQKYLVCQQVKAKHQKHLGLLQPLEIPEWKWEHITMDFVSGLPRTQKGHDAVWERRVLDPVAVPWIEDVYERVKVIRQKLQTAQSRQKNYADNRRKDLEFEVGDKVFLNVTPLRSLTAGKGKKLQPRYGGPFKILQRVGNVAYRLELPASLSRIHDVFHVSMLKKYHPDPTHVLKPEEIDIDKSLTNEERPV</sequence>